<dbReference type="RefSeq" id="XP_023626802.1">
    <property type="nucleotide sequence ID" value="XM_023771034.1"/>
</dbReference>
<dbReference type="EMBL" id="FJUY01000008">
    <property type="protein sequence ID" value="CZT19912.1"/>
    <property type="molecule type" value="Genomic_DNA"/>
</dbReference>
<reference evidence="2 3" key="1">
    <citation type="submission" date="2016-03" db="EMBL/GenBank/DDBJ databases">
        <authorList>
            <person name="Ploux O."/>
        </authorList>
    </citation>
    <scope>NUCLEOTIDE SEQUENCE [LARGE SCALE GENOMIC DNA]</scope>
    <source>
        <strain evidence="2 3">URUG2</strain>
    </source>
</reference>
<dbReference type="OrthoDB" id="3631810at2759"/>
<feature type="compositionally biased region" description="Basic and acidic residues" evidence="1">
    <location>
        <begin position="122"/>
        <end position="136"/>
    </location>
</feature>
<dbReference type="AlphaFoldDB" id="A0A2D3URT1"/>
<accession>A0A2D3URT1</accession>
<feature type="region of interest" description="Disordered" evidence="1">
    <location>
        <begin position="122"/>
        <end position="144"/>
    </location>
</feature>
<evidence type="ECO:0000313" key="2">
    <source>
        <dbReference type="EMBL" id="CZT19912.1"/>
    </source>
</evidence>
<proteinExistence type="predicted"/>
<dbReference type="GeneID" id="35600921"/>
<organism evidence="2 3">
    <name type="scientific">Ramularia collo-cygni</name>
    <dbReference type="NCBI Taxonomy" id="112498"/>
    <lineage>
        <taxon>Eukaryota</taxon>
        <taxon>Fungi</taxon>
        <taxon>Dikarya</taxon>
        <taxon>Ascomycota</taxon>
        <taxon>Pezizomycotina</taxon>
        <taxon>Dothideomycetes</taxon>
        <taxon>Dothideomycetidae</taxon>
        <taxon>Mycosphaerellales</taxon>
        <taxon>Mycosphaerellaceae</taxon>
        <taxon>Ramularia</taxon>
    </lineage>
</organism>
<keyword evidence="3" id="KW-1185">Reference proteome</keyword>
<feature type="region of interest" description="Disordered" evidence="1">
    <location>
        <begin position="1"/>
        <end position="40"/>
    </location>
</feature>
<sequence>MDPQEESSSAAVRRELALYPRGDPDPEPKSDAIAESIPPPCYKTRPTSKVCKMHEVYFSSQYTRPATELLIEVLERYPAQETTEHVEEQPLVGGEQVGQRCGWVVTMMKYFGRAWHSRLGLSDRDGARLDESREEAASSSPSLF</sequence>
<evidence type="ECO:0000313" key="3">
    <source>
        <dbReference type="Proteomes" id="UP000225277"/>
    </source>
</evidence>
<name>A0A2D3URT1_9PEZI</name>
<protein>
    <submittedName>
        <fullName evidence="2">Uncharacterized protein</fullName>
    </submittedName>
</protein>
<evidence type="ECO:0000256" key="1">
    <source>
        <dbReference type="SAM" id="MobiDB-lite"/>
    </source>
</evidence>
<gene>
    <name evidence="2" type="ORF">RCC_05768</name>
</gene>
<feature type="compositionally biased region" description="Basic and acidic residues" evidence="1">
    <location>
        <begin position="12"/>
        <end position="32"/>
    </location>
</feature>
<dbReference type="Proteomes" id="UP000225277">
    <property type="component" value="Unassembled WGS sequence"/>
</dbReference>
<feature type="compositionally biased region" description="Polar residues" evidence="1">
    <location>
        <begin position="1"/>
        <end position="10"/>
    </location>
</feature>